<comment type="similarity">
    <text evidence="3">Belongs to the metallo-dependent hydrolases superfamily. Uronate isomerase family.</text>
</comment>
<proteinExistence type="inferred from homology"/>
<dbReference type="Gene3D" id="3.20.20.140">
    <property type="entry name" value="Metal-dependent hydrolases"/>
    <property type="match status" value="1"/>
</dbReference>
<dbReference type="OrthoDB" id="9766564at2"/>
<dbReference type="InterPro" id="IPR032466">
    <property type="entry name" value="Metal_Hydrolase"/>
</dbReference>
<reference evidence="7 8" key="1">
    <citation type="submission" date="2019-08" db="EMBL/GenBank/DDBJ databases">
        <title>Selenomonas sp. mPRGC5 and Selenomonas sp. mPRGC8 isolated from ruminal fluid of dairy goat (Capra hircus).</title>
        <authorList>
            <person name="Poothong S."/>
            <person name="Nuengjamnong C."/>
            <person name="Tanasupawat S."/>
        </authorList>
    </citation>
    <scope>NUCLEOTIDE SEQUENCE [LARGE SCALE GENOMIC DNA]</scope>
    <source>
        <strain evidence="8">mPRGC5</strain>
    </source>
</reference>
<keyword evidence="6 7" id="KW-0413">Isomerase</keyword>
<dbReference type="GO" id="GO:0019698">
    <property type="term" value="P:D-galacturonate catabolic process"/>
    <property type="evidence" value="ECO:0007669"/>
    <property type="project" value="TreeGrafter"/>
</dbReference>
<evidence type="ECO:0000313" key="8">
    <source>
        <dbReference type="Proteomes" id="UP000323646"/>
    </source>
</evidence>
<protein>
    <recommendedName>
        <fullName evidence="5">Uronate isomerase</fullName>
        <ecNumber evidence="4">5.3.1.12</ecNumber>
    </recommendedName>
</protein>
<dbReference type="RefSeq" id="WP_149172205.1">
    <property type="nucleotide sequence ID" value="NZ_VTOY01000015.1"/>
</dbReference>
<dbReference type="EC" id="5.3.1.12" evidence="4"/>
<dbReference type="PANTHER" id="PTHR30068">
    <property type="entry name" value="URONATE ISOMERASE"/>
    <property type="match status" value="1"/>
</dbReference>
<evidence type="ECO:0000256" key="5">
    <source>
        <dbReference type="ARBA" id="ARBA00020555"/>
    </source>
</evidence>
<dbReference type="GO" id="GO:0042840">
    <property type="term" value="P:D-glucuronate catabolic process"/>
    <property type="evidence" value="ECO:0007669"/>
    <property type="project" value="TreeGrafter"/>
</dbReference>
<comment type="catalytic activity">
    <reaction evidence="1">
        <text>D-glucuronate = D-fructuronate</text>
        <dbReference type="Rhea" id="RHEA:13049"/>
        <dbReference type="ChEBI" id="CHEBI:58720"/>
        <dbReference type="ChEBI" id="CHEBI:59863"/>
        <dbReference type="EC" id="5.3.1.12"/>
    </reaction>
</comment>
<organism evidence="7 8">
    <name type="scientific">Selenomonas ruminis</name>
    <dbReference type="NCBI Taxonomy" id="2593411"/>
    <lineage>
        <taxon>Bacteria</taxon>
        <taxon>Bacillati</taxon>
        <taxon>Bacillota</taxon>
        <taxon>Negativicutes</taxon>
        <taxon>Selenomonadales</taxon>
        <taxon>Selenomonadaceae</taxon>
        <taxon>Selenomonas</taxon>
    </lineage>
</organism>
<evidence type="ECO:0000256" key="4">
    <source>
        <dbReference type="ARBA" id="ARBA00012546"/>
    </source>
</evidence>
<sequence length="468" mass="52765">MKKYIQDDFMLQTEAAKRLYHDYVASLPIIDYRTHLRVEEIAGDEPYRNLTQLMLKNAPEKWRLMRANGVAEKYITGDAPDREKFQKFAETLPKAVGNPIYLNTHIELKRFFGCEEILCGETAEKIWNDANAKLKDLSSRKILEREKVESLGILADPSAELQQFEQLRQDKTCPAAIMPVFCPDKALRIEDEEWENYMKYELGTAAGIEISTMHDVYEALSARMDSFASLGCCTADHTLAAIGYCPAENFELDDIVGRTINGKGTPSEKAREQYQTAVLLFLAREYARRGWVMQLEYAVVRDSNTVRAQQLGPDKGDDCLSSGCRGDNLARFFDRLNREDKIPKTIISSRNPSDGAMIASVIGAFQGNGIAGKLQLGGSWTFQGDKAGIKAQLANTANFLLLGNAIHMASNARSLLSLNRHEYYRRVLCNFVGRIVENGEYPADWENLGNLIENICYNNAKLYFANEK</sequence>
<dbReference type="Proteomes" id="UP000323646">
    <property type="component" value="Unassembled WGS sequence"/>
</dbReference>
<dbReference type="AlphaFoldDB" id="A0A5D6VXW8"/>
<dbReference type="PANTHER" id="PTHR30068:SF4">
    <property type="entry name" value="URONATE ISOMERASE"/>
    <property type="match status" value="1"/>
</dbReference>
<evidence type="ECO:0000256" key="2">
    <source>
        <dbReference type="ARBA" id="ARBA00004892"/>
    </source>
</evidence>
<dbReference type="Gene3D" id="1.10.2020.10">
    <property type="entry name" value="uronate isomerase, domain 2, chain A"/>
    <property type="match status" value="1"/>
</dbReference>
<evidence type="ECO:0000256" key="1">
    <source>
        <dbReference type="ARBA" id="ARBA00001165"/>
    </source>
</evidence>
<evidence type="ECO:0000313" key="7">
    <source>
        <dbReference type="EMBL" id="TYZ20330.1"/>
    </source>
</evidence>
<keyword evidence="8" id="KW-1185">Reference proteome</keyword>
<dbReference type="SUPFAM" id="SSF51556">
    <property type="entry name" value="Metallo-dependent hydrolases"/>
    <property type="match status" value="1"/>
</dbReference>
<comment type="caution">
    <text evidence="7">The sequence shown here is derived from an EMBL/GenBank/DDBJ whole genome shotgun (WGS) entry which is preliminary data.</text>
</comment>
<evidence type="ECO:0000256" key="3">
    <source>
        <dbReference type="ARBA" id="ARBA00008397"/>
    </source>
</evidence>
<dbReference type="Pfam" id="PF02614">
    <property type="entry name" value="UxaC"/>
    <property type="match status" value="1"/>
</dbReference>
<comment type="pathway">
    <text evidence="2">Carbohydrate metabolism; pentose and glucuronate interconversion.</text>
</comment>
<dbReference type="NCBIfam" id="NF002794">
    <property type="entry name" value="PRK02925.1"/>
    <property type="match status" value="1"/>
</dbReference>
<dbReference type="GO" id="GO:0008880">
    <property type="term" value="F:glucuronate isomerase activity"/>
    <property type="evidence" value="ECO:0007669"/>
    <property type="project" value="UniProtKB-EC"/>
</dbReference>
<name>A0A5D6VXW8_9FIRM</name>
<gene>
    <name evidence="7" type="primary">uxaC</name>
    <name evidence="7" type="ORF">FZ040_11975</name>
</gene>
<dbReference type="InterPro" id="IPR003766">
    <property type="entry name" value="Uronate_isomerase"/>
</dbReference>
<accession>A0A5D6VXW8</accession>
<evidence type="ECO:0000256" key="6">
    <source>
        <dbReference type="ARBA" id="ARBA00023235"/>
    </source>
</evidence>
<dbReference type="UniPathway" id="UPA00246"/>
<dbReference type="EMBL" id="VTOY01000015">
    <property type="protein sequence ID" value="TYZ20330.1"/>
    <property type="molecule type" value="Genomic_DNA"/>
</dbReference>